<dbReference type="GO" id="GO:0005506">
    <property type="term" value="F:iron ion binding"/>
    <property type="evidence" value="ECO:0007669"/>
    <property type="project" value="InterPro"/>
</dbReference>
<evidence type="ECO:0008006" key="16">
    <source>
        <dbReference type="Google" id="ProtNLM"/>
    </source>
</evidence>
<dbReference type="PANTHER" id="PTHR24292:SF54">
    <property type="entry name" value="CYP9F3-RELATED"/>
    <property type="match status" value="1"/>
</dbReference>
<name>A0A8J2KDH8_9HEXA</name>
<evidence type="ECO:0000313" key="15">
    <source>
        <dbReference type="Proteomes" id="UP000708208"/>
    </source>
</evidence>
<keyword evidence="12" id="KW-0472">Membrane</keyword>
<evidence type="ECO:0000256" key="1">
    <source>
        <dbReference type="ARBA" id="ARBA00001971"/>
    </source>
</evidence>
<evidence type="ECO:0000256" key="5">
    <source>
        <dbReference type="ARBA" id="ARBA00022617"/>
    </source>
</evidence>
<dbReference type="Proteomes" id="UP000708208">
    <property type="component" value="Unassembled WGS sequence"/>
</dbReference>
<keyword evidence="8" id="KW-0492">Microsome</keyword>
<evidence type="ECO:0000256" key="8">
    <source>
        <dbReference type="ARBA" id="ARBA00022848"/>
    </source>
</evidence>
<comment type="cofactor">
    <cofactor evidence="1">
        <name>heme</name>
        <dbReference type="ChEBI" id="CHEBI:30413"/>
    </cofactor>
</comment>
<evidence type="ECO:0000256" key="13">
    <source>
        <dbReference type="RuleBase" id="RU000461"/>
    </source>
</evidence>
<reference evidence="14" key="1">
    <citation type="submission" date="2021-06" db="EMBL/GenBank/DDBJ databases">
        <authorList>
            <person name="Hodson N. C."/>
            <person name="Mongue J. A."/>
            <person name="Jaron S. K."/>
        </authorList>
    </citation>
    <scope>NUCLEOTIDE SEQUENCE</scope>
</reference>
<evidence type="ECO:0000313" key="14">
    <source>
        <dbReference type="EMBL" id="CAG7784925.1"/>
    </source>
</evidence>
<keyword evidence="11 13" id="KW-0503">Monooxygenase</keyword>
<keyword evidence="7" id="KW-0256">Endoplasmic reticulum</keyword>
<protein>
    <recommendedName>
        <fullName evidence="16">Cytochrome P450</fullName>
    </recommendedName>
</protein>
<dbReference type="GO" id="GO:0020037">
    <property type="term" value="F:heme binding"/>
    <property type="evidence" value="ECO:0007669"/>
    <property type="project" value="InterPro"/>
</dbReference>
<evidence type="ECO:0000256" key="2">
    <source>
        <dbReference type="ARBA" id="ARBA00004174"/>
    </source>
</evidence>
<evidence type="ECO:0000256" key="10">
    <source>
        <dbReference type="ARBA" id="ARBA00023004"/>
    </source>
</evidence>
<evidence type="ECO:0000256" key="3">
    <source>
        <dbReference type="ARBA" id="ARBA00004406"/>
    </source>
</evidence>
<dbReference type="PROSITE" id="PS00086">
    <property type="entry name" value="CYTOCHROME_P450"/>
    <property type="match status" value="1"/>
</dbReference>
<accession>A0A8J2KDH8</accession>
<gene>
    <name evidence="14" type="ORF">AFUS01_LOCUS23583</name>
</gene>
<evidence type="ECO:0000256" key="11">
    <source>
        <dbReference type="ARBA" id="ARBA00023033"/>
    </source>
</evidence>
<dbReference type="GO" id="GO:0016705">
    <property type="term" value="F:oxidoreductase activity, acting on paired donors, with incorporation or reduction of molecular oxygen"/>
    <property type="evidence" value="ECO:0007669"/>
    <property type="project" value="InterPro"/>
</dbReference>
<comment type="subcellular location">
    <subcellularLocation>
        <location evidence="3">Endoplasmic reticulum membrane</location>
        <topology evidence="3">Peripheral membrane protein</topology>
    </subcellularLocation>
    <subcellularLocation>
        <location evidence="2">Microsome membrane</location>
        <topology evidence="2">Peripheral membrane protein</topology>
    </subcellularLocation>
</comment>
<evidence type="ECO:0000256" key="6">
    <source>
        <dbReference type="ARBA" id="ARBA00022723"/>
    </source>
</evidence>
<evidence type="ECO:0000256" key="4">
    <source>
        <dbReference type="ARBA" id="ARBA00010617"/>
    </source>
</evidence>
<keyword evidence="5 13" id="KW-0349">Heme</keyword>
<keyword evidence="6 13" id="KW-0479">Metal-binding</keyword>
<sequence>MFLTIVLGCVGVLAFLKVYFTWNSSYWKDRGVPEAKTENPLMKFIQMDFDFVKGDTQVYNQLKEKGFGGAMEFWNPVMFITDLDLMKNIYIKDFNSFVNRRGFDLKEIDPHMHYLLGNHNGEAWKGLRSKMTPSFSTGKMRRMFHLFDISSKKMITAIKKDICSDSQVELRNFVKKFTMDVIASAAFGVETNIYEDPNCLYAKMGTRIQAQFSKLSTVWKFFLLWLSPRLAKFLKVKITDDEADIFLSKVITESLNHRQTTGNRRDDFLQLMLEAKQGLLKDEEQQLDDDTKLKDTSSSTNVVFNDDVIIAQCFVFILGGFDTTEAMLSFAIYEIGISNEIQEKLYEEIKSAVEDTNGELSYDVVSNLQYLDMVISETLRKYPPISRTDRRSTQPYKIPGSDITLPNDSLVVIPIYQVHHDSQYWPEPDTFDPERFSKENISKRHPCAYQPFGQGPRNCIGNRFALLESKAVIAHLVLNFKLEPCDRTVIPIQFSCQGSIKPMDNICFDIKLRNSSVGTDN</sequence>
<dbReference type="CDD" id="cd11056">
    <property type="entry name" value="CYP6-like"/>
    <property type="match status" value="1"/>
</dbReference>
<dbReference type="PANTHER" id="PTHR24292">
    <property type="entry name" value="CYTOCHROME P450"/>
    <property type="match status" value="1"/>
</dbReference>
<dbReference type="FunFam" id="1.10.630.10:FF:000042">
    <property type="entry name" value="Cytochrome P450"/>
    <property type="match status" value="1"/>
</dbReference>
<dbReference type="AlphaFoldDB" id="A0A8J2KDH8"/>
<dbReference type="OrthoDB" id="2789670at2759"/>
<keyword evidence="15" id="KW-1185">Reference proteome</keyword>
<dbReference type="InterPro" id="IPR050476">
    <property type="entry name" value="Insect_CytP450_Detox"/>
</dbReference>
<evidence type="ECO:0000256" key="7">
    <source>
        <dbReference type="ARBA" id="ARBA00022824"/>
    </source>
</evidence>
<dbReference type="GO" id="GO:0004497">
    <property type="term" value="F:monooxygenase activity"/>
    <property type="evidence" value="ECO:0007669"/>
    <property type="project" value="UniProtKB-KW"/>
</dbReference>
<comment type="caution">
    <text evidence="14">The sequence shown here is derived from an EMBL/GenBank/DDBJ whole genome shotgun (WGS) entry which is preliminary data.</text>
</comment>
<evidence type="ECO:0000256" key="12">
    <source>
        <dbReference type="ARBA" id="ARBA00023136"/>
    </source>
</evidence>
<keyword evidence="9 13" id="KW-0560">Oxidoreductase</keyword>
<dbReference type="Pfam" id="PF00067">
    <property type="entry name" value="p450"/>
    <property type="match status" value="1"/>
</dbReference>
<proteinExistence type="inferred from homology"/>
<dbReference type="InterPro" id="IPR017972">
    <property type="entry name" value="Cyt_P450_CS"/>
</dbReference>
<comment type="similarity">
    <text evidence="4 13">Belongs to the cytochrome P450 family.</text>
</comment>
<organism evidence="14 15">
    <name type="scientific">Allacma fusca</name>
    <dbReference type="NCBI Taxonomy" id="39272"/>
    <lineage>
        <taxon>Eukaryota</taxon>
        <taxon>Metazoa</taxon>
        <taxon>Ecdysozoa</taxon>
        <taxon>Arthropoda</taxon>
        <taxon>Hexapoda</taxon>
        <taxon>Collembola</taxon>
        <taxon>Symphypleona</taxon>
        <taxon>Sminthuridae</taxon>
        <taxon>Allacma</taxon>
    </lineage>
</organism>
<dbReference type="InterPro" id="IPR001128">
    <property type="entry name" value="Cyt_P450"/>
</dbReference>
<keyword evidence="10 13" id="KW-0408">Iron</keyword>
<dbReference type="EMBL" id="CAJVCH010286062">
    <property type="protein sequence ID" value="CAG7784925.1"/>
    <property type="molecule type" value="Genomic_DNA"/>
</dbReference>
<dbReference type="GO" id="GO:0005789">
    <property type="term" value="C:endoplasmic reticulum membrane"/>
    <property type="evidence" value="ECO:0007669"/>
    <property type="project" value="UniProtKB-SubCell"/>
</dbReference>
<evidence type="ECO:0000256" key="9">
    <source>
        <dbReference type="ARBA" id="ARBA00023002"/>
    </source>
</evidence>